<feature type="region of interest" description="Disordered" evidence="1">
    <location>
        <begin position="306"/>
        <end position="327"/>
    </location>
</feature>
<evidence type="ECO:0008006" key="4">
    <source>
        <dbReference type="Google" id="ProtNLM"/>
    </source>
</evidence>
<proteinExistence type="predicted"/>
<evidence type="ECO:0000256" key="1">
    <source>
        <dbReference type="SAM" id="MobiDB-lite"/>
    </source>
</evidence>
<evidence type="ECO:0000313" key="3">
    <source>
        <dbReference type="Proteomes" id="UP001459277"/>
    </source>
</evidence>
<protein>
    <recommendedName>
        <fullName evidence="4">MULE transposase domain-containing protein</fullName>
    </recommendedName>
</protein>
<evidence type="ECO:0000313" key="2">
    <source>
        <dbReference type="EMBL" id="KAK9998077.1"/>
    </source>
</evidence>
<organism evidence="2 3">
    <name type="scientific">Lithocarpus litseifolius</name>
    <dbReference type="NCBI Taxonomy" id="425828"/>
    <lineage>
        <taxon>Eukaryota</taxon>
        <taxon>Viridiplantae</taxon>
        <taxon>Streptophyta</taxon>
        <taxon>Embryophyta</taxon>
        <taxon>Tracheophyta</taxon>
        <taxon>Spermatophyta</taxon>
        <taxon>Magnoliopsida</taxon>
        <taxon>eudicotyledons</taxon>
        <taxon>Gunneridae</taxon>
        <taxon>Pentapetalae</taxon>
        <taxon>rosids</taxon>
        <taxon>fabids</taxon>
        <taxon>Fagales</taxon>
        <taxon>Fagaceae</taxon>
        <taxon>Lithocarpus</taxon>
    </lineage>
</organism>
<name>A0AAW2CKL9_9ROSI</name>
<gene>
    <name evidence="2" type="ORF">SO802_017680</name>
</gene>
<dbReference type="Proteomes" id="UP001459277">
    <property type="component" value="Unassembled WGS sequence"/>
</dbReference>
<dbReference type="PANTHER" id="PTHR31973">
    <property type="entry name" value="POLYPROTEIN, PUTATIVE-RELATED"/>
    <property type="match status" value="1"/>
</dbReference>
<dbReference type="EMBL" id="JAZDWU010000006">
    <property type="protein sequence ID" value="KAK9998077.1"/>
    <property type="molecule type" value="Genomic_DNA"/>
</dbReference>
<keyword evidence="3" id="KW-1185">Reference proteome</keyword>
<dbReference type="PANTHER" id="PTHR31973:SF195">
    <property type="entry name" value="MUDR FAMILY TRANSPOSASE"/>
    <property type="match status" value="1"/>
</dbReference>
<sequence>MWMITTWFKHCRPVISIDAAHLYGRYKGKLLIAMAMDANNEVYPLVFAFVEKLKNLVWRAASANQVRKFKATLELICNVKPAAHRYLEAENKQKWTLAHDGGRRYRAMTTNLSKCFNGILKGARSLPITAMERFTFFKVNLYFDACRNLTLDQLEAGQEWCKYAMDKFKKNQAKAKDHIVTRMCRQAQLYHVDTSGNPLSNGGRQHMHRVDLHDMHMREMGSIQVSLYPHESAMRWTRMIGSYRAPYGLRMDQSQDIGCVAKRGTTIEHVLLEMQSQRAVELHHRLFNVISVVGLLLSTPYRSSSSIALDSSSSKVTSRAPNIDPQL</sequence>
<dbReference type="AlphaFoldDB" id="A0AAW2CKL9"/>
<reference evidence="2 3" key="1">
    <citation type="submission" date="2024-01" db="EMBL/GenBank/DDBJ databases">
        <title>A telomere-to-telomere, gap-free genome of sweet tea (Lithocarpus litseifolius).</title>
        <authorList>
            <person name="Zhou J."/>
        </authorList>
    </citation>
    <scope>NUCLEOTIDE SEQUENCE [LARGE SCALE GENOMIC DNA]</scope>
    <source>
        <strain evidence="2">Zhou-2022a</strain>
        <tissue evidence="2">Leaf</tissue>
    </source>
</reference>
<accession>A0AAW2CKL9</accession>
<comment type="caution">
    <text evidence="2">The sequence shown here is derived from an EMBL/GenBank/DDBJ whole genome shotgun (WGS) entry which is preliminary data.</text>
</comment>